<accession>A0ABD1WYT6</accession>
<dbReference type="EMBL" id="JBFOLJ010000002">
    <property type="protein sequence ID" value="KAL2554881.1"/>
    <property type="molecule type" value="Genomic_DNA"/>
</dbReference>
<dbReference type="AlphaFoldDB" id="A0ABD1WYT6"/>
<feature type="region of interest" description="Disordered" evidence="1">
    <location>
        <begin position="144"/>
        <end position="173"/>
    </location>
</feature>
<dbReference type="Proteomes" id="UP001604277">
    <property type="component" value="Unassembled WGS sequence"/>
</dbReference>
<name>A0ABD1WYT6_9LAMI</name>
<organism evidence="2 3">
    <name type="scientific">Forsythia ovata</name>
    <dbReference type="NCBI Taxonomy" id="205694"/>
    <lineage>
        <taxon>Eukaryota</taxon>
        <taxon>Viridiplantae</taxon>
        <taxon>Streptophyta</taxon>
        <taxon>Embryophyta</taxon>
        <taxon>Tracheophyta</taxon>
        <taxon>Spermatophyta</taxon>
        <taxon>Magnoliopsida</taxon>
        <taxon>eudicotyledons</taxon>
        <taxon>Gunneridae</taxon>
        <taxon>Pentapetalae</taxon>
        <taxon>asterids</taxon>
        <taxon>lamiids</taxon>
        <taxon>Lamiales</taxon>
        <taxon>Oleaceae</taxon>
        <taxon>Forsythieae</taxon>
        <taxon>Forsythia</taxon>
    </lineage>
</organism>
<dbReference type="PANTHER" id="PTHR36339:SF2">
    <property type="entry name" value="F23A5.5"/>
    <property type="match status" value="1"/>
</dbReference>
<protein>
    <submittedName>
        <fullName evidence="2">Uncharacterized protein</fullName>
    </submittedName>
</protein>
<sequence length="185" mass="20492">MMISVVEENGGVIRSIILPSISSNSNESSSSLSQYGEKYKALNNLDFMTASKILFTDQSKKKTFGLDFHLLRPVDLLGYVLLLFEFDINVLSHSETFKIYTSFSAAVYVVAQYALSEMKRMDTSKLEETVKEIVVGSKKQSNDAETEASKVRRGLEAGKSSKVRTRTSTEEKMSVPCAGYSCLPA</sequence>
<evidence type="ECO:0000313" key="3">
    <source>
        <dbReference type="Proteomes" id="UP001604277"/>
    </source>
</evidence>
<evidence type="ECO:0000256" key="1">
    <source>
        <dbReference type="SAM" id="MobiDB-lite"/>
    </source>
</evidence>
<gene>
    <name evidence="2" type="ORF">Fot_08500</name>
</gene>
<proteinExistence type="predicted"/>
<evidence type="ECO:0000313" key="2">
    <source>
        <dbReference type="EMBL" id="KAL2554881.1"/>
    </source>
</evidence>
<reference evidence="3" key="1">
    <citation type="submission" date="2024-07" db="EMBL/GenBank/DDBJ databases">
        <title>Two chromosome-level genome assemblies of Korean endemic species Abeliophyllum distichum and Forsythia ovata (Oleaceae).</title>
        <authorList>
            <person name="Jang H."/>
        </authorList>
    </citation>
    <scope>NUCLEOTIDE SEQUENCE [LARGE SCALE GENOMIC DNA]</scope>
</reference>
<keyword evidence="3" id="KW-1185">Reference proteome</keyword>
<dbReference type="PANTHER" id="PTHR36339">
    <property type="entry name" value="F23A5.5"/>
    <property type="match status" value="1"/>
</dbReference>
<comment type="caution">
    <text evidence="2">The sequence shown here is derived from an EMBL/GenBank/DDBJ whole genome shotgun (WGS) entry which is preliminary data.</text>
</comment>
<feature type="compositionally biased region" description="Basic and acidic residues" evidence="1">
    <location>
        <begin position="147"/>
        <end position="156"/>
    </location>
</feature>